<dbReference type="GO" id="GO:0047372">
    <property type="term" value="F:monoacylglycerol lipase activity"/>
    <property type="evidence" value="ECO:0007669"/>
    <property type="project" value="TreeGrafter"/>
</dbReference>
<evidence type="ECO:0000313" key="3">
    <source>
        <dbReference type="EMBL" id="CAF3961243.1"/>
    </source>
</evidence>
<dbReference type="AlphaFoldDB" id="A0A8S2EHU1"/>
<organism evidence="2 4">
    <name type="scientific">Didymodactylos carnosus</name>
    <dbReference type="NCBI Taxonomy" id="1234261"/>
    <lineage>
        <taxon>Eukaryota</taxon>
        <taxon>Metazoa</taxon>
        <taxon>Spiralia</taxon>
        <taxon>Gnathifera</taxon>
        <taxon>Rotifera</taxon>
        <taxon>Eurotatoria</taxon>
        <taxon>Bdelloidea</taxon>
        <taxon>Philodinida</taxon>
        <taxon>Philodinidae</taxon>
        <taxon>Didymodactylos</taxon>
    </lineage>
</organism>
<evidence type="ECO:0000313" key="4">
    <source>
        <dbReference type="Proteomes" id="UP000677228"/>
    </source>
</evidence>
<keyword evidence="1" id="KW-0732">Signal</keyword>
<protein>
    <recommendedName>
        <fullName evidence="5">PNPLA domain-containing protein</fullName>
    </recommendedName>
</protein>
<reference evidence="2" key="1">
    <citation type="submission" date="2021-02" db="EMBL/GenBank/DDBJ databases">
        <authorList>
            <person name="Nowell W R."/>
        </authorList>
    </citation>
    <scope>NUCLEOTIDE SEQUENCE</scope>
</reference>
<comment type="caution">
    <text evidence="2">The sequence shown here is derived from an EMBL/GenBank/DDBJ whole genome shotgun (WGS) entry which is preliminary data.</text>
</comment>
<accession>A0A8S2EHU1</accession>
<dbReference type="InterPro" id="IPR017395">
    <property type="entry name" value="Chlorophyllase-like"/>
</dbReference>
<sequence>MHLIIITLVLFMFPSSGLGASSIEHWSVGNVIFSKQFALDIYSPTTPGPYPVIIYLPGFSGVVSATYYTTLMTTITEQNLIIIGISKIESVKPEEVAQHIQDFLNWVVTPDGAKKLFLDHKKVKDVIPDVERLAFLTHSSAGHPLGQYLNSTCGPVKVIVMMNPVDGIDPFGHAQDFITHPPNPLPFRLPTLIISAGLDNVSVIPDGPPCAPIQRHFGDYNTAKFWIQKAIELEPVNVDVRREEKTIKMKYERIPVNEALNLNSRSLNLDEQRPWYNILSIDGDGIRGMIPAIWLMELERKIRQPISSIFHVVAGTSTGAIISVGLTTPSSDDPLKPRYQTFDLVQLYRTKADKVFSRNPSFDRQLEEQQELSSDIGHRLSAVGDSVTRTANREPKRQTAVKSTVRKAASSLPFLSSDKKIDVSEHSVTQELLPPKLSVQLIRSDQVTASSMIMRESNTVHEEITQLDTRP</sequence>
<evidence type="ECO:0000313" key="2">
    <source>
        <dbReference type="EMBL" id="CAF1152672.1"/>
    </source>
</evidence>
<name>A0A8S2EHU1_9BILA</name>
<dbReference type="SUPFAM" id="SSF53474">
    <property type="entry name" value="alpha/beta-Hydrolases"/>
    <property type="match status" value="1"/>
</dbReference>
<dbReference type="PANTHER" id="PTHR32176:SF92">
    <property type="entry name" value="XYLOSE ISOMERASE"/>
    <property type="match status" value="1"/>
</dbReference>
<dbReference type="Pfam" id="PF07224">
    <property type="entry name" value="Chlorophyllase"/>
    <property type="match status" value="1"/>
</dbReference>
<evidence type="ECO:0008006" key="5">
    <source>
        <dbReference type="Google" id="ProtNLM"/>
    </source>
</evidence>
<dbReference type="GO" id="GO:0004620">
    <property type="term" value="F:phospholipase activity"/>
    <property type="evidence" value="ECO:0007669"/>
    <property type="project" value="TreeGrafter"/>
</dbReference>
<dbReference type="Gene3D" id="3.40.1090.10">
    <property type="entry name" value="Cytosolic phospholipase A2 catalytic domain"/>
    <property type="match status" value="1"/>
</dbReference>
<dbReference type="SUPFAM" id="SSF52151">
    <property type="entry name" value="FabD/lysophospholipase-like"/>
    <property type="match status" value="1"/>
</dbReference>
<evidence type="ECO:0000256" key="1">
    <source>
        <dbReference type="SAM" id="SignalP"/>
    </source>
</evidence>
<feature type="chain" id="PRO_5036434529" description="PNPLA domain-containing protein" evidence="1">
    <location>
        <begin position="20"/>
        <end position="471"/>
    </location>
</feature>
<gene>
    <name evidence="2" type="ORF">OVA965_LOCUS21684</name>
    <name evidence="3" type="ORF">TMI583_LOCUS22388</name>
</gene>
<dbReference type="EMBL" id="CAJOBA010031879">
    <property type="protein sequence ID" value="CAF3961243.1"/>
    <property type="molecule type" value="Genomic_DNA"/>
</dbReference>
<dbReference type="PANTHER" id="PTHR32176">
    <property type="entry name" value="XYLOSE ISOMERASE"/>
    <property type="match status" value="1"/>
</dbReference>
<feature type="signal peptide" evidence="1">
    <location>
        <begin position="1"/>
        <end position="19"/>
    </location>
</feature>
<dbReference type="InterPro" id="IPR029058">
    <property type="entry name" value="AB_hydrolase_fold"/>
</dbReference>
<dbReference type="Proteomes" id="UP000677228">
    <property type="component" value="Unassembled WGS sequence"/>
</dbReference>
<proteinExistence type="predicted"/>
<dbReference type="EMBL" id="CAJNOK010011964">
    <property type="protein sequence ID" value="CAF1152672.1"/>
    <property type="molecule type" value="Genomic_DNA"/>
</dbReference>
<dbReference type="Proteomes" id="UP000682733">
    <property type="component" value="Unassembled WGS sequence"/>
</dbReference>
<dbReference type="InterPro" id="IPR016035">
    <property type="entry name" value="Acyl_Trfase/lysoPLipase"/>
</dbReference>
<dbReference type="Gene3D" id="3.40.50.1820">
    <property type="entry name" value="alpha/beta hydrolase"/>
    <property type="match status" value="1"/>
</dbReference>